<dbReference type="PANTHER" id="PTHR38459:SF5">
    <property type="entry name" value="CELL WALL TEICHOIC ACID GLYCOSYLATION PROTEIN GTCA"/>
    <property type="match status" value="1"/>
</dbReference>
<dbReference type="GO" id="GO:0000271">
    <property type="term" value="P:polysaccharide biosynthetic process"/>
    <property type="evidence" value="ECO:0007669"/>
    <property type="project" value="InterPro"/>
</dbReference>
<evidence type="ECO:0000256" key="6">
    <source>
        <dbReference type="SAM" id="Phobius"/>
    </source>
</evidence>
<evidence type="ECO:0000256" key="5">
    <source>
        <dbReference type="ARBA" id="ARBA00023136"/>
    </source>
</evidence>
<evidence type="ECO:0000313" key="9">
    <source>
        <dbReference type="EMBL" id="KZU91524.1"/>
    </source>
</evidence>
<reference evidence="11 16" key="2">
    <citation type="submission" date="2016-08" db="EMBL/GenBank/DDBJ databases">
        <title>Genome sequencing of Lactobacillus plantarum JSA22, isolated from fermented soybean paste.</title>
        <authorList>
            <person name="Choi H.S."/>
        </authorList>
    </citation>
    <scope>NUCLEOTIDE SEQUENCE [LARGE SCALE GENOMIC DNA]</scope>
    <source>
        <strain evidence="11 16">JSA22</strain>
    </source>
</reference>
<dbReference type="InterPro" id="IPR007267">
    <property type="entry name" value="GtrA_DPMS_TM"/>
</dbReference>
<dbReference type="GO" id="GO:0005886">
    <property type="term" value="C:plasma membrane"/>
    <property type="evidence" value="ECO:0007669"/>
    <property type="project" value="TreeGrafter"/>
</dbReference>
<feature type="transmembrane region" description="Helical" evidence="6">
    <location>
        <begin position="32"/>
        <end position="54"/>
    </location>
</feature>
<dbReference type="Proteomes" id="UP000595466">
    <property type="component" value="Chromosome"/>
</dbReference>
<evidence type="ECO:0000256" key="3">
    <source>
        <dbReference type="ARBA" id="ARBA00022692"/>
    </source>
</evidence>
<dbReference type="EMBL" id="LUXM01000040">
    <property type="protein sequence ID" value="KZU91524.1"/>
    <property type="molecule type" value="Genomic_DNA"/>
</dbReference>
<keyword evidence="3 6" id="KW-0812">Transmembrane</keyword>
<feature type="transmembrane region" description="Helical" evidence="6">
    <location>
        <begin position="107"/>
        <end position="127"/>
    </location>
</feature>
<evidence type="ECO:0000313" key="13">
    <source>
        <dbReference type="Proteomes" id="UP000076872"/>
    </source>
</evidence>
<dbReference type="EMBL" id="LUWI01000010">
    <property type="protein sequence ID" value="KZU07234.1"/>
    <property type="molecule type" value="Genomic_DNA"/>
</dbReference>
<evidence type="ECO:0000256" key="1">
    <source>
        <dbReference type="ARBA" id="ARBA00004141"/>
    </source>
</evidence>
<dbReference type="PANTHER" id="PTHR38459">
    <property type="entry name" value="PROPHAGE BACTOPRENOL-LINKED GLUCOSE TRANSLOCASE HOMOLOG"/>
    <property type="match status" value="1"/>
</dbReference>
<dbReference type="RefSeq" id="WP_003643142.1">
    <property type="nucleotide sequence ID" value="NZ_AP018405.1"/>
</dbReference>
<dbReference type="Proteomes" id="UP000076872">
    <property type="component" value="Unassembled WGS sequence"/>
</dbReference>
<evidence type="ECO:0000256" key="4">
    <source>
        <dbReference type="ARBA" id="ARBA00022989"/>
    </source>
</evidence>
<feature type="transmembrane region" description="Helical" evidence="6">
    <location>
        <begin position="133"/>
        <end position="151"/>
    </location>
</feature>
<accession>A0A166GP59</accession>
<evidence type="ECO:0000313" key="14">
    <source>
        <dbReference type="Proteomes" id="UP000076882"/>
    </source>
</evidence>
<dbReference type="AlphaFoldDB" id="A0A166GP59"/>
<dbReference type="EMBL" id="CP066817">
    <property type="protein sequence ID" value="QQM59958.1"/>
    <property type="molecule type" value="Genomic_DNA"/>
</dbReference>
<dbReference type="PATRIC" id="fig|1590.142.peg.1274"/>
<evidence type="ECO:0000256" key="2">
    <source>
        <dbReference type="ARBA" id="ARBA00009399"/>
    </source>
</evidence>
<dbReference type="GeneID" id="77217814"/>
<dbReference type="InterPro" id="IPR051401">
    <property type="entry name" value="GtrA_CellWall_Glycosyl"/>
</dbReference>
<evidence type="ECO:0000313" key="10">
    <source>
        <dbReference type="EMBL" id="KZV00048.1"/>
    </source>
</evidence>
<evidence type="ECO:0000313" key="16">
    <source>
        <dbReference type="Proteomes" id="UP000094892"/>
    </source>
</evidence>
<comment type="similarity">
    <text evidence="2">Belongs to the GtrA family.</text>
</comment>
<organism evidence="11 16">
    <name type="scientific">Lactiplantibacillus plantarum</name>
    <name type="common">Lactobacillus plantarum</name>
    <dbReference type="NCBI Taxonomy" id="1590"/>
    <lineage>
        <taxon>Bacteria</taxon>
        <taxon>Bacillati</taxon>
        <taxon>Bacillota</taxon>
        <taxon>Bacilli</taxon>
        <taxon>Lactobacillales</taxon>
        <taxon>Lactobacillaceae</taxon>
        <taxon>Lactiplantibacillus</taxon>
    </lineage>
</organism>
<dbReference type="EMBL" id="MCOL01000001">
    <property type="protein sequence ID" value="ODO61373.1"/>
    <property type="molecule type" value="Genomic_DNA"/>
</dbReference>
<dbReference type="Proteomes" id="UP000076882">
    <property type="component" value="Unassembled WGS sequence"/>
</dbReference>
<name>A0A166GP59_LACPN</name>
<gene>
    <name evidence="12" type="ORF">JH395_09345</name>
    <name evidence="9" type="ORF">Lp19_2810</name>
    <name evidence="11" type="ORF">LPJSA22_01349</name>
    <name evidence="10" type="ORF">NAB2_3278</name>
    <name evidence="8" type="ORF">Nizo2260_0775</name>
</gene>
<feature type="domain" description="GtrA/DPMS transmembrane" evidence="7">
    <location>
        <begin position="34"/>
        <end position="150"/>
    </location>
</feature>
<keyword evidence="5 6" id="KW-0472">Membrane</keyword>
<reference evidence="13 14" key="1">
    <citation type="submission" date="2016-03" db="EMBL/GenBank/DDBJ databases">
        <title>Comparative genomics of 54 Lactobacillus plantarum strains reveals genomic uncoupling from niche constraints.</title>
        <authorList>
            <person name="Martino M.E."/>
        </authorList>
    </citation>
    <scope>NUCLEOTIDE SEQUENCE [LARGE SCALE GENOMIC DNA]</scope>
    <source>
        <strain evidence="9 14">19.1</strain>
        <strain evidence="10 13">NAB2</strain>
        <strain evidence="8 15">Nizo2260</strain>
    </source>
</reference>
<evidence type="ECO:0000313" key="17">
    <source>
        <dbReference type="Proteomes" id="UP000595466"/>
    </source>
</evidence>
<proteinExistence type="inferred from homology"/>
<dbReference type="Proteomes" id="UP000076989">
    <property type="component" value="Unassembled WGS sequence"/>
</dbReference>
<dbReference type="EMBL" id="LUXO01000043">
    <property type="protein sequence ID" value="KZV00048.1"/>
    <property type="molecule type" value="Genomic_DNA"/>
</dbReference>
<keyword evidence="4 6" id="KW-1133">Transmembrane helix</keyword>
<evidence type="ECO:0000313" key="8">
    <source>
        <dbReference type="EMBL" id="KZU07234.1"/>
    </source>
</evidence>
<protein>
    <submittedName>
        <fullName evidence="8 11">Teichoic acid glycosylation protein</fullName>
    </submittedName>
    <submittedName>
        <fullName evidence="12">GtrA family protein</fullName>
    </submittedName>
</protein>
<dbReference type="Pfam" id="PF04138">
    <property type="entry name" value="GtrA_DPMS_TM"/>
    <property type="match status" value="1"/>
</dbReference>
<dbReference type="Proteomes" id="UP000094892">
    <property type="component" value="Unassembled WGS sequence"/>
</dbReference>
<evidence type="ECO:0000259" key="7">
    <source>
        <dbReference type="Pfam" id="PF04138"/>
    </source>
</evidence>
<sequence length="173" mass="20771">MILLLYNIFELEETVANGVQWLIKIYHQYQYFWKYALFGFMAALVNVLVFWVLHSVLAEHYLFSNTIAWVLATLFSFFTNKAVVFQSKSQDFWHWCREFISFMLTRGLSYFFDTFLMFVGISLLFWAPLLVKIIDQVLVGLFNYGTSRLIFMESNQKMRMRQQIMKRLSDRNN</sequence>
<reference evidence="12 17" key="3">
    <citation type="submission" date="2020-12" db="EMBL/GenBank/DDBJ databases">
        <title>Whole genome sequencing of Lactobacillus plantarum PC518.</title>
        <authorList>
            <person name="Guo Q."/>
        </authorList>
    </citation>
    <scope>NUCLEOTIDE SEQUENCE [LARGE SCALE GENOMIC DNA]</scope>
    <source>
        <strain evidence="12 17">PC518</strain>
    </source>
</reference>
<evidence type="ECO:0000313" key="15">
    <source>
        <dbReference type="Proteomes" id="UP000076989"/>
    </source>
</evidence>
<feature type="transmembrane region" description="Helical" evidence="6">
    <location>
        <begin position="66"/>
        <end position="86"/>
    </location>
</feature>
<evidence type="ECO:0000313" key="11">
    <source>
        <dbReference type="EMBL" id="ODO61373.1"/>
    </source>
</evidence>
<evidence type="ECO:0000313" key="12">
    <source>
        <dbReference type="EMBL" id="QQM59958.1"/>
    </source>
</evidence>
<comment type="subcellular location">
    <subcellularLocation>
        <location evidence="1">Membrane</location>
        <topology evidence="1">Multi-pass membrane protein</topology>
    </subcellularLocation>
</comment>